<evidence type="ECO:0000313" key="4">
    <source>
        <dbReference type="Proteomes" id="UP001165283"/>
    </source>
</evidence>
<dbReference type="Proteomes" id="UP001165283">
    <property type="component" value="Unassembled WGS sequence"/>
</dbReference>
<feature type="transmembrane region" description="Helical" evidence="2">
    <location>
        <begin position="95"/>
        <end position="114"/>
    </location>
</feature>
<feature type="transmembrane region" description="Helical" evidence="2">
    <location>
        <begin position="58"/>
        <end position="83"/>
    </location>
</feature>
<proteinExistence type="predicted"/>
<feature type="region of interest" description="Disordered" evidence="1">
    <location>
        <begin position="175"/>
        <end position="240"/>
    </location>
</feature>
<name>A0ABT1AD14_9PSEU</name>
<protein>
    <recommendedName>
        <fullName evidence="5">Membrane protein (TIGR02234 family)</fullName>
    </recommendedName>
</protein>
<feature type="transmembrane region" description="Helical" evidence="2">
    <location>
        <begin position="25"/>
        <end position="46"/>
    </location>
</feature>
<dbReference type="EMBL" id="JAGSOV010000097">
    <property type="protein sequence ID" value="MCO1660898.1"/>
    <property type="molecule type" value="Genomic_DNA"/>
</dbReference>
<evidence type="ECO:0000256" key="1">
    <source>
        <dbReference type="SAM" id="MobiDB-lite"/>
    </source>
</evidence>
<organism evidence="3 4">
    <name type="scientific">Pseudonocardia humida</name>
    <dbReference type="NCBI Taxonomy" id="2800819"/>
    <lineage>
        <taxon>Bacteria</taxon>
        <taxon>Bacillati</taxon>
        <taxon>Actinomycetota</taxon>
        <taxon>Actinomycetes</taxon>
        <taxon>Pseudonocardiales</taxon>
        <taxon>Pseudonocardiaceae</taxon>
        <taxon>Pseudonocardia</taxon>
    </lineage>
</organism>
<evidence type="ECO:0000313" key="3">
    <source>
        <dbReference type="EMBL" id="MCO1660898.1"/>
    </source>
</evidence>
<reference evidence="3" key="1">
    <citation type="submission" date="2021-04" db="EMBL/GenBank/DDBJ databases">
        <title>Pseudonocardia sp. nov., isolated from sandy soil of mangrove forest.</title>
        <authorList>
            <person name="Zan Z."/>
            <person name="Huang R."/>
            <person name="Liu W."/>
        </authorList>
    </citation>
    <scope>NUCLEOTIDE SEQUENCE</scope>
    <source>
        <strain evidence="3">S2-4</strain>
    </source>
</reference>
<keyword evidence="2" id="KW-0472">Membrane</keyword>
<comment type="caution">
    <text evidence="3">The sequence shown here is derived from an EMBL/GenBank/DDBJ whole genome shotgun (WGS) entry which is preliminary data.</text>
</comment>
<keyword evidence="2" id="KW-0812">Transmembrane</keyword>
<evidence type="ECO:0008006" key="5">
    <source>
        <dbReference type="Google" id="ProtNLM"/>
    </source>
</evidence>
<dbReference type="RefSeq" id="WP_252446426.1">
    <property type="nucleotide sequence ID" value="NZ_JAGSOV010000097.1"/>
</dbReference>
<keyword evidence="2" id="KW-1133">Transmembrane helix</keyword>
<evidence type="ECO:0000256" key="2">
    <source>
        <dbReference type="SAM" id="Phobius"/>
    </source>
</evidence>
<accession>A0ABT1AD14</accession>
<sequence length="240" mass="24150">MVATAHRGSGPEPARTPDLIRWGPVVAGATIGLAVFALFSTLWLAVATGAGDDPVEAYLPWFMGATAAFALLLAGVVAGLFAGARGSLAGLANGVTAWGLLFVLSLTAIVPGAANLTAGLGSGLGRADARAGGALGGVTAESALWAGFWSLLVGLLLAALGGLIGGRVRRPVEPAEELDRTARPGRAVAPDRDHAADTDPSGTAATPLASVPEQRDRPVVDVPRNGRDHHDVAPGPTDPR</sequence>
<keyword evidence="4" id="KW-1185">Reference proteome</keyword>
<feature type="transmembrane region" description="Helical" evidence="2">
    <location>
        <begin position="143"/>
        <end position="164"/>
    </location>
</feature>
<feature type="compositionally biased region" description="Basic and acidic residues" evidence="1">
    <location>
        <begin position="213"/>
        <end position="232"/>
    </location>
</feature>
<gene>
    <name evidence="3" type="ORF">KDL28_38205</name>
</gene>